<evidence type="ECO:0000313" key="1">
    <source>
        <dbReference type="EMBL" id="KAF3604909.1"/>
    </source>
</evidence>
<comment type="caution">
    <text evidence="1">The sequence shown here is derived from an EMBL/GenBank/DDBJ whole genome shotgun (WGS) entry which is preliminary data.</text>
</comment>
<accession>A0ABQ7EQ07</accession>
<organism evidence="1 2">
    <name type="scientific">Brassica cretica</name>
    <name type="common">Mustard</name>
    <dbReference type="NCBI Taxonomy" id="69181"/>
    <lineage>
        <taxon>Eukaryota</taxon>
        <taxon>Viridiplantae</taxon>
        <taxon>Streptophyta</taxon>
        <taxon>Embryophyta</taxon>
        <taxon>Tracheophyta</taxon>
        <taxon>Spermatophyta</taxon>
        <taxon>Magnoliopsida</taxon>
        <taxon>eudicotyledons</taxon>
        <taxon>Gunneridae</taxon>
        <taxon>Pentapetalae</taxon>
        <taxon>rosids</taxon>
        <taxon>malvids</taxon>
        <taxon>Brassicales</taxon>
        <taxon>Brassicaceae</taxon>
        <taxon>Brassiceae</taxon>
        <taxon>Brassica</taxon>
    </lineage>
</organism>
<dbReference type="EMBL" id="QGKV02000297">
    <property type="protein sequence ID" value="KAF3604909.1"/>
    <property type="molecule type" value="Genomic_DNA"/>
</dbReference>
<protein>
    <submittedName>
        <fullName evidence="1">Uncharacterized protein</fullName>
    </submittedName>
</protein>
<gene>
    <name evidence="1" type="ORF">DY000_02048547</name>
</gene>
<name>A0ABQ7EQ07_BRACR</name>
<proteinExistence type="predicted"/>
<keyword evidence="2" id="KW-1185">Reference proteome</keyword>
<dbReference type="Proteomes" id="UP000266723">
    <property type="component" value="Unassembled WGS sequence"/>
</dbReference>
<sequence length="352" mass="39285">MKIWWRGFSLGPPVRFVKIKPEPGKVIDLVATGRRRRQRSTTSKPLLSDTEQASIHFQSKEHKSDAVEVLDFGSAHVLFDELIQRVPNCIVSPPSSSVTTAMAPGQVVSPASLFHSNKASIKSKEMLHAMIRLRSRSSLRSVSQFLANLCLNDQSNTVLLTTFKQTAVKSDPDDVEMLRSSTSSLYTAGVTKSCQWSHSGHKHHTENFKLTVHCEMNRFSIFSALLRDAAFKMLRAASESSRSSYYSLHMERSGKLELRWESNITICLVIIALRRDHYSKLCLFLATRSPTPALSLPYDKIVVFQEAQLSLSQRQAAATIMSSCFEGQHSATSLPEPVQAEQAKTFLNVITA</sequence>
<evidence type="ECO:0000313" key="2">
    <source>
        <dbReference type="Proteomes" id="UP000266723"/>
    </source>
</evidence>
<reference evidence="1 2" key="1">
    <citation type="journal article" date="2020" name="BMC Genomics">
        <title>Intraspecific diversification of the crop wild relative Brassica cretica Lam. using demographic model selection.</title>
        <authorList>
            <person name="Kioukis A."/>
            <person name="Michalopoulou V.A."/>
            <person name="Briers L."/>
            <person name="Pirintsos S."/>
            <person name="Studholme D.J."/>
            <person name="Pavlidis P."/>
            <person name="Sarris P.F."/>
        </authorList>
    </citation>
    <scope>NUCLEOTIDE SEQUENCE [LARGE SCALE GENOMIC DNA]</scope>
    <source>
        <strain evidence="2">cv. PFS-1207/04</strain>
    </source>
</reference>